<gene>
    <name evidence="24" type="primary">LOC106760530</name>
</gene>
<accession>A0A1S3U0A1</accession>
<keyword evidence="13" id="KW-1015">Disulfide bond</keyword>
<evidence type="ECO:0000313" key="23">
    <source>
        <dbReference type="Proteomes" id="UP000087766"/>
    </source>
</evidence>
<organism evidence="23 24">
    <name type="scientific">Vigna radiata var. radiata</name>
    <name type="common">Mung bean</name>
    <name type="synonym">Phaseolus aureus</name>
    <dbReference type="NCBI Taxonomy" id="3916"/>
    <lineage>
        <taxon>Eukaryota</taxon>
        <taxon>Viridiplantae</taxon>
        <taxon>Streptophyta</taxon>
        <taxon>Embryophyta</taxon>
        <taxon>Tracheophyta</taxon>
        <taxon>Spermatophyta</taxon>
        <taxon>Magnoliopsida</taxon>
        <taxon>eudicotyledons</taxon>
        <taxon>Gunneridae</taxon>
        <taxon>Pentapetalae</taxon>
        <taxon>rosids</taxon>
        <taxon>fabids</taxon>
        <taxon>Fabales</taxon>
        <taxon>Fabaceae</taxon>
        <taxon>Papilionoideae</taxon>
        <taxon>50 kb inversion clade</taxon>
        <taxon>NPAAA clade</taxon>
        <taxon>indigoferoid/millettioid clade</taxon>
        <taxon>Phaseoleae</taxon>
        <taxon>Vigna</taxon>
    </lineage>
</organism>
<protein>
    <recommendedName>
        <fullName evidence="2">non-specific serine/threonine protein kinase</fullName>
        <ecNumber evidence="2">2.7.11.1</ecNumber>
    </recommendedName>
</protein>
<dbReference type="Pfam" id="PF01657">
    <property type="entry name" value="Stress-antifung"/>
    <property type="match status" value="2"/>
</dbReference>
<feature type="domain" description="Gnk2-homologous" evidence="22">
    <location>
        <begin position="142"/>
        <end position="247"/>
    </location>
</feature>
<dbReference type="OrthoDB" id="4062651at2759"/>
<keyword evidence="5 19" id="KW-0812">Transmembrane</keyword>
<dbReference type="InterPro" id="IPR000719">
    <property type="entry name" value="Prot_kinase_dom"/>
</dbReference>
<evidence type="ECO:0000256" key="12">
    <source>
        <dbReference type="ARBA" id="ARBA00023136"/>
    </source>
</evidence>
<sequence>MATTIPRFVGSIIMTLFTMGSAQSLNYVNDDCHNSTTKEKALTLTFRTNLNTTLSRLSSDAATSKGFNNTTTGNGSTLADDAVYGLYDCRGDVTGPFCQFCVSTAASDILQQCPNRSSAVIWYNYCILRYSNQNFFGNLTTTPSWEIVENSKNTTDPQEIQQAESYMQSLKREATVETNKLYAMGGFNLSDGGERYGLVQCSRDLTSDECSQCLEAMIEKLPQCCAAKRAWQVLAPSCLIKYDDFMFYQITDQTSSPLPNSAKKGSSISSKTLIIIIVSVLVALVFLSCSVYYLWRKYLTNKDGLMSVNTPRSFHGHVQREEPLNADLPTIPLIWIQQSTNYFSEFSKLGEGGFGPVYKGSLEDGTEVAVKRLSKASNQGLEEFKNEVIFIAKLQHRNLVRLLGCCIEENEKLLVYEYMPNSSLDSHLFNDEKRKQLDWKLRLSIINGIAKGLLYLHEDSRLRIIHRDLKASNVLLDQEMNPKISDFGLARTFEKGQIQENTQRVMGTYGYMAPEYAMEGLYSVKSDVFAFGVLLLEIIRGKRNSGFHLSEHGQSLLVHSWRLWCEGKSLEMLDPMLEKTYKASEVMKCIHIGLLCVQEDAADRPTMSTVVVMMASDAIALPNPNHPAFSVGRKMKEEESTSKGSKDPSVNDVTISNILPR</sequence>
<evidence type="ECO:0000256" key="1">
    <source>
        <dbReference type="ARBA" id="ARBA00004167"/>
    </source>
</evidence>
<dbReference type="PROSITE" id="PS00108">
    <property type="entry name" value="PROTEIN_KINASE_ST"/>
    <property type="match status" value="1"/>
</dbReference>
<reference evidence="23" key="1">
    <citation type="journal article" date="2014" name="Nat. Commun.">
        <title>Genome sequence of mungbean and insights into evolution within Vigna species.</title>
        <authorList>
            <person name="Kang Y.J."/>
            <person name="Kim S.K."/>
            <person name="Kim M.Y."/>
            <person name="Lestari P."/>
            <person name="Kim K.H."/>
            <person name="Ha B.K."/>
            <person name="Jun T.H."/>
            <person name="Hwang W.J."/>
            <person name="Lee T."/>
            <person name="Lee J."/>
            <person name="Shim S."/>
            <person name="Yoon M.Y."/>
            <person name="Jang Y.E."/>
            <person name="Han K.S."/>
            <person name="Taeprayoon P."/>
            <person name="Yoon N."/>
            <person name="Somta P."/>
            <person name="Tanya P."/>
            <person name="Kim K.S."/>
            <person name="Gwag J.G."/>
            <person name="Moon J.K."/>
            <person name="Lee Y.H."/>
            <person name="Park B.S."/>
            <person name="Bombarely A."/>
            <person name="Doyle J.J."/>
            <person name="Jackson S.A."/>
            <person name="Schafleitner R."/>
            <person name="Srinives P."/>
            <person name="Varshney R.K."/>
            <person name="Lee S.H."/>
        </authorList>
    </citation>
    <scope>NUCLEOTIDE SEQUENCE [LARGE SCALE GENOMIC DNA]</scope>
    <source>
        <strain evidence="23">cv. VC1973A</strain>
    </source>
</reference>
<dbReference type="InterPro" id="IPR021820">
    <property type="entry name" value="S-locus_recpt_kinase_C"/>
</dbReference>
<keyword evidence="3" id="KW-0723">Serine/threonine-protein kinase</keyword>
<evidence type="ECO:0000256" key="11">
    <source>
        <dbReference type="ARBA" id="ARBA00022989"/>
    </source>
</evidence>
<keyword evidence="23" id="KW-1185">Reference proteome</keyword>
<keyword evidence="14" id="KW-0675">Receptor</keyword>
<feature type="compositionally biased region" description="Polar residues" evidence="18">
    <location>
        <begin position="651"/>
        <end position="661"/>
    </location>
</feature>
<dbReference type="Gene3D" id="1.10.510.10">
    <property type="entry name" value="Transferase(Phosphotransferase) domain 1"/>
    <property type="match status" value="1"/>
</dbReference>
<evidence type="ECO:0000256" key="8">
    <source>
        <dbReference type="ARBA" id="ARBA00022741"/>
    </source>
</evidence>
<keyword evidence="9" id="KW-0418">Kinase</keyword>
<feature type="domain" description="Gnk2-homologous" evidence="22">
    <location>
        <begin position="26"/>
        <end position="135"/>
    </location>
</feature>
<evidence type="ECO:0000256" key="16">
    <source>
        <dbReference type="ARBA" id="ARBA00047899"/>
    </source>
</evidence>
<evidence type="ECO:0000256" key="14">
    <source>
        <dbReference type="ARBA" id="ARBA00023170"/>
    </source>
</evidence>
<keyword evidence="8" id="KW-0547">Nucleotide-binding</keyword>
<feature type="transmembrane region" description="Helical" evidence="19">
    <location>
        <begin position="273"/>
        <end position="295"/>
    </location>
</feature>
<dbReference type="Gene3D" id="3.30.430.20">
    <property type="entry name" value="Gnk2 domain, C-X8-C-X2-C motif"/>
    <property type="match status" value="2"/>
</dbReference>
<evidence type="ECO:0000256" key="10">
    <source>
        <dbReference type="ARBA" id="ARBA00022840"/>
    </source>
</evidence>
<feature type="domain" description="Protein kinase" evidence="21">
    <location>
        <begin position="343"/>
        <end position="629"/>
    </location>
</feature>
<dbReference type="PANTHER" id="PTHR27002:SF518">
    <property type="entry name" value="PROTEIN KINASE DOMAIN"/>
    <property type="match status" value="1"/>
</dbReference>
<evidence type="ECO:0000259" key="22">
    <source>
        <dbReference type="PROSITE" id="PS51473"/>
    </source>
</evidence>
<comment type="subcellular location">
    <subcellularLocation>
        <location evidence="1">Membrane</location>
        <topology evidence="1">Single-pass membrane protein</topology>
    </subcellularLocation>
</comment>
<dbReference type="InterPro" id="IPR038408">
    <property type="entry name" value="GNK2_sf"/>
</dbReference>
<dbReference type="GO" id="GO:0005886">
    <property type="term" value="C:plasma membrane"/>
    <property type="evidence" value="ECO:0007669"/>
    <property type="project" value="TreeGrafter"/>
</dbReference>
<evidence type="ECO:0000256" key="20">
    <source>
        <dbReference type="SAM" id="SignalP"/>
    </source>
</evidence>
<dbReference type="InterPro" id="IPR001245">
    <property type="entry name" value="Ser-Thr/Tyr_kinase_cat_dom"/>
</dbReference>
<evidence type="ECO:0000256" key="2">
    <source>
        <dbReference type="ARBA" id="ARBA00012513"/>
    </source>
</evidence>
<dbReference type="InterPro" id="IPR011009">
    <property type="entry name" value="Kinase-like_dom_sf"/>
</dbReference>
<keyword evidence="6 20" id="KW-0732">Signal</keyword>
<evidence type="ECO:0000256" key="5">
    <source>
        <dbReference type="ARBA" id="ARBA00022692"/>
    </source>
</evidence>
<dbReference type="InterPro" id="IPR002902">
    <property type="entry name" value="GNK2"/>
</dbReference>
<comment type="catalytic activity">
    <reaction evidence="16">
        <text>L-threonyl-[protein] + ATP = O-phospho-L-threonyl-[protein] + ADP + H(+)</text>
        <dbReference type="Rhea" id="RHEA:46608"/>
        <dbReference type="Rhea" id="RHEA-COMP:11060"/>
        <dbReference type="Rhea" id="RHEA-COMP:11605"/>
        <dbReference type="ChEBI" id="CHEBI:15378"/>
        <dbReference type="ChEBI" id="CHEBI:30013"/>
        <dbReference type="ChEBI" id="CHEBI:30616"/>
        <dbReference type="ChEBI" id="CHEBI:61977"/>
        <dbReference type="ChEBI" id="CHEBI:456216"/>
        <dbReference type="EC" id="2.7.11.1"/>
    </reaction>
</comment>
<dbReference type="GO" id="GO:0004674">
    <property type="term" value="F:protein serine/threonine kinase activity"/>
    <property type="evidence" value="ECO:0007669"/>
    <property type="project" value="UniProtKB-KW"/>
</dbReference>
<dbReference type="FunFam" id="3.30.430.20:FF:000009">
    <property type="entry name" value="Cysteine-rich receptor-like protein kinase 28"/>
    <property type="match status" value="1"/>
</dbReference>
<keyword evidence="7" id="KW-0677">Repeat</keyword>
<evidence type="ECO:0000256" key="13">
    <source>
        <dbReference type="ARBA" id="ARBA00023157"/>
    </source>
</evidence>
<dbReference type="AlphaFoldDB" id="A0A1S3U0A1"/>
<evidence type="ECO:0000256" key="15">
    <source>
        <dbReference type="ARBA" id="ARBA00023180"/>
    </source>
</evidence>
<dbReference type="SUPFAM" id="SSF56112">
    <property type="entry name" value="Protein kinase-like (PK-like)"/>
    <property type="match status" value="1"/>
</dbReference>
<reference evidence="24" key="2">
    <citation type="submission" date="2025-08" db="UniProtKB">
        <authorList>
            <consortium name="RefSeq"/>
        </authorList>
    </citation>
    <scope>IDENTIFICATION</scope>
    <source>
        <tissue evidence="24">Leaf</tissue>
    </source>
</reference>
<dbReference type="Pfam" id="PF07714">
    <property type="entry name" value="PK_Tyr_Ser-Thr"/>
    <property type="match status" value="1"/>
</dbReference>
<feature type="chain" id="PRO_5010313902" description="non-specific serine/threonine protein kinase" evidence="20">
    <location>
        <begin position="23"/>
        <end position="661"/>
    </location>
</feature>
<dbReference type="CDD" id="cd14066">
    <property type="entry name" value="STKc_IRAK"/>
    <property type="match status" value="1"/>
</dbReference>
<dbReference type="InterPro" id="IPR008271">
    <property type="entry name" value="Ser/Thr_kinase_AS"/>
</dbReference>
<feature type="signal peptide" evidence="20">
    <location>
        <begin position="1"/>
        <end position="22"/>
    </location>
</feature>
<dbReference type="CDD" id="cd23509">
    <property type="entry name" value="Gnk2-like"/>
    <property type="match status" value="2"/>
</dbReference>
<name>A0A1S3U0A1_VIGRR</name>
<evidence type="ECO:0000256" key="18">
    <source>
        <dbReference type="SAM" id="MobiDB-lite"/>
    </source>
</evidence>
<keyword evidence="12 19" id="KW-0472">Membrane</keyword>
<evidence type="ECO:0000256" key="3">
    <source>
        <dbReference type="ARBA" id="ARBA00022527"/>
    </source>
</evidence>
<evidence type="ECO:0000256" key="17">
    <source>
        <dbReference type="ARBA" id="ARBA00048679"/>
    </source>
</evidence>
<keyword evidence="10" id="KW-0067">ATP-binding</keyword>
<keyword evidence="4" id="KW-0808">Transferase</keyword>
<dbReference type="Gene3D" id="3.30.200.20">
    <property type="entry name" value="Phosphorylase Kinase, domain 1"/>
    <property type="match status" value="1"/>
</dbReference>
<evidence type="ECO:0000256" key="9">
    <source>
        <dbReference type="ARBA" id="ARBA00022777"/>
    </source>
</evidence>
<evidence type="ECO:0000259" key="21">
    <source>
        <dbReference type="PROSITE" id="PS50011"/>
    </source>
</evidence>
<dbReference type="PANTHER" id="PTHR27002">
    <property type="entry name" value="RECEPTOR-LIKE SERINE/THREONINE-PROTEIN KINASE SD1-8"/>
    <property type="match status" value="1"/>
</dbReference>
<feature type="compositionally biased region" description="Basic and acidic residues" evidence="18">
    <location>
        <begin position="634"/>
        <end position="646"/>
    </location>
</feature>
<feature type="region of interest" description="Disordered" evidence="18">
    <location>
        <begin position="629"/>
        <end position="661"/>
    </location>
</feature>
<dbReference type="GeneID" id="106760530"/>
<evidence type="ECO:0000256" key="19">
    <source>
        <dbReference type="SAM" id="Phobius"/>
    </source>
</evidence>
<evidence type="ECO:0000256" key="7">
    <source>
        <dbReference type="ARBA" id="ARBA00022737"/>
    </source>
</evidence>
<dbReference type="FunFam" id="3.30.200.20:FF:000195">
    <property type="entry name" value="G-type lectin S-receptor-like serine/threonine-protein kinase"/>
    <property type="match status" value="1"/>
</dbReference>
<dbReference type="Pfam" id="PF11883">
    <property type="entry name" value="DUF3403"/>
    <property type="match status" value="1"/>
</dbReference>
<keyword evidence="15" id="KW-0325">Glycoprotein</keyword>
<dbReference type="FunFam" id="1.10.510.10:FF:000467">
    <property type="entry name" value="Liguleless narrow1"/>
    <property type="match status" value="1"/>
</dbReference>
<evidence type="ECO:0000313" key="24">
    <source>
        <dbReference type="RefSeq" id="XP_014499439.1"/>
    </source>
</evidence>
<dbReference type="GO" id="GO:0005524">
    <property type="term" value="F:ATP binding"/>
    <property type="evidence" value="ECO:0007669"/>
    <property type="project" value="UniProtKB-KW"/>
</dbReference>
<dbReference type="PROSITE" id="PS51473">
    <property type="entry name" value="GNK2"/>
    <property type="match status" value="2"/>
</dbReference>
<comment type="catalytic activity">
    <reaction evidence="17">
        <text>L-seryl-[protein] + ATP = O-phospho-L-seryl-[protein] + ADP + H(+)</text>
        <dbReference type="Rhea" id="RHEA:17989"/>
        <dbReference type="Rhea" id="RHEA-COMP:9863"/>
        <dbReference type="Rhea" id="RHEA-COMP:11604"/>
        <dbReference type="ChEBI" id="CHEBI:15378"/>
        <dbReference type="ChEBI" id="CHEBI:29999"/>
        <dbReference type="ChEBI" id="CHEBI:30616"/>
        <dbReference type="ChEBI" id="CHEBI:83421"/>
        <dbReference type="ChEBI" id="CHEBI:456216"/>
        <dbReference type="EC" id="2.7.11.1"/>
    </reaction>
</comment>
<dbReference type="EC" id="2.7.11.1" evidence="2"/>
<proteinExistence type="predicted"/>
<dbReference type="PROSITE" id="PS50011">
    <property type="entry name" value="PROTEIN_KINASE_DOM"/>
    <property type="match status" value="1"/>
</dbReference>
<evidence type="ECO:0000256" key="6">
    <source>
        <dbReference type="ARBA" id="ARBA00022729"/>
    </source>
</evidence>
<dbReference type="RefSeq" id="XP_014499439.1">
    <property type="nucleotide sequence ID" value="XM_014643953.2"/>
</dbReference>
<evidence type="ECO:0000256" key="4">
    <source>
        <dbReference type="ARBA" id="ARBA00022679"/>
    </source>
</evidence>
<dbReference type="Proteomes" id="UP000087766">
    <property type="component" value="Chromosome 5"/>
</dbReference>
<dbReference type="SMART" id="SM00220">
    <property type="entry name" value="S_TKc"/>
    <property type="match status" value="1"/>
</dbReference>
<keyword evidence="11 19" id="KW-1133">Transmembrane helix</keyword>
<dbReference type="KEGG" id="vra:106760530"/>